<dbReference type="InterPro" id="IPR015168">
    <property type="entry name" value="SsuA/THI5"/>
</dbReference>
<evidence type="ECO:0000256" key="1">
    <source>
        <dbReference type="ARBA" id="ARBA00004418"/>
    </source>
</evidence>
<evidence type="ECO:0000256" key="3">
    <source>
        <dbReference type="ARBA" id="ARBA00022729"/>
    </source>
</evidence>
<protein>
    <submittedName>
        <fullName evidence="5">Aliphatic sulfonate ABC transporter substrate-binding protein</fullName>
    </submittedName>
</protein>
<evidence type="ECO:0000256" key="2">
    <source>
        <dbReference type="ARBA" id="ARBA00010742"/>
    </source>
</evidence>
<proteinExistence type="inferred from homology"/>
<sequence>MLSTQFRHIIRGLWIVCLVTPLSLLMLHQPVMAVDTEPVRLAYGRKIHYAPQILAVKLGYFKDAGVEIDSKILLAGSQNAEALITGAADVAVMGDVPALMAVASGSPVCIVASYGGGENMHRIVVRSGITLTSASDWVGKRIAVQHGSSTHGALLLYLHKYGVNPDHVRIIPLRPTDMPDAMATDQIDATAGSEPWPGNILRRVPGAYALATLSGLGNNYPLMMLVNRKMVESRPDVVIAMLRATDRAIRFMRDRPEKAAEIIGRVTGVAPERELEVLKRLSWQVVLDSKVETSLAQTAAFLTQCCKLRESPKLSNMLDAFFIDAAGLSHGRAAITGFAP</sequence>
<evidence type="ECO:0000313" key="6">
    <source>
        <dbReference type="Proteomes" id="UP000425960"/>
    </source>
</evidence>
<dbReference type="Proteomes" id="UP000425960">
    <property type="component" value="Chromosome"/>
</dbReference>
<dbReference type="SUPFAM" id="SSF53850">
    <property type="entry name" value="Periplasmic binding protein-like II"/>
    <property type="match status" value="1"/>
</dbReference>
<feature type="domain" description="SsuA/THI5-like" evidence="4">
    <location>
        <begin position="49"/>
        <end position="259"/>
    </location>
</feature>
<comment type="similarity">
    <text evidence="2">Belongs to the bacterial solute-binding protein SsuA/TauA family.</text>
</comment>
<dbReference type="GO" id="GO:0042597">
    <property type="term" value="C:periplasmic space"/>
    <property type="evidence" value="ECO:0007669"/>
    <property type="project" value="UniProtKB-SubCell"/>
</dbReference>
<dbReference type="CDD" id="cd01008">
    <property type="entry name" value="PBP2_NrtA_SsuA_CpmA_like"/>
    <property type="match status" value="1"/>
</dbReference>
<accession>A0A5K7ZJE4</accession>
<reference evidence="5 6" key="1">
    <citation type="submission" date="2019-11" db="EMBL/GenBank/DDBJ databases">
        <title>Comparative genomics of hydrocarbon-degrading Desulfosarcina strains.</title>
        <authorList>
            <person name="Watanabe M."/>
            <person name="Kojima H."/>
            <person name="Fukui M."/>
        </authorList>
    </citation>
    <scope>NUCLEOTIDE SEQUENCE [LARGE SCALE GENOMIC DNA]</scope>
    <source>
        <strain evidence="5 6">28bB2T</strain>
    </source>
</reference>
<dbReference type="PANTHER" id="PTHR30024:SF47">
    <property type="entry name" value="TAURINE-BINDING PERIPLASMIC PROTEIN"/>
    <property type="match status" value="1"/>
</dbReference>
<comment type="subcellular location">
    <subcellularLocation>
        <location evidence="1">Periplasm</location>
    </subcellularLocation>
</comment>
<dbReference type="AlphaFoldDB" id="A0A5K7ZJE4"/>
<dbReference type="Gene3D" id="3.40.190.10">
    <property type="entry name" value="Periplasmic binding protein-like II"/>
    <property type="match status" value="2"/>
</dbReference>
<dbReference type="Pfam" id="PF09084">
    <property type="entry name" value="NMT1"/>
    <property type="match status" value="1"/>
</dbReference>
<name>A0A5K7ZJE4_9BACT</name>
<evidence type="ECO:0000259" key="4">
    <source>
        <dbReference type="Pfam" id="PF09084"/>
    </source>
</evidence>
<gene>
    <name evidence="5" type="ORF">DSCO28_16820</name>
</gene>
<evidence type="ECO:0000313" key="5">
    <source>
        <dbReference type="EMBL" id="BBO81116.1"/>
    </source>
</evidence>
<keyword evidence="3" id="KW-0732">Signal</keyword>
<dbReference type="KEGG" id="dov:DSCO28_16820"/>
<organism evidence="5 6">
    <name type="scientific">Desulfosarcina ovata subsp. sediminis</name>
    <dbReference type="NCBI Taxonomy" id="885957"/>
    <lineage>
        <taxon>Bacteria</taxon>
        <taxon>Pseudomonadati</taxon>
        <taxon>Thermodesulfobacteriota</taxon>
        <taxon>Desulfobacteria</taxon>
        <taxon>Desulfobacterales</taxon>
        <taxon>Desulfosarcinaceae</taxon>
        <taxon>Desulfosarcina</taxon>
    </lineage>
</organism>
<dbReference type="EMBL" id="AP021876">
    <property type="protein sequence ID" value="BBO81116.1"/>
    <property type="molecule type" value="Genomic_DNA"/>
</dbReference>
<dbReference type="PANTHER" id="PTHR30024">
    <property type="entry name" value="ALIPHATIC SULFONATES-BINDING PROTEIN-RELATED"/>
    <property type="match status" value="1"/>
</dbReference>
<dbReference type="RefSeq" id="WP_173179219.1">
    <property type="nucleotide sequence ID" value="NZ_AP021876.1"/>
</dbReference>